<dbReference type="PROSITE" id="PS00028">
    <property type="entry name" value="ZINC_FINGER_C2H2_1"/>
    <property type="match status" value="2"/>
</dbReference>
<protein>
    <recommendedName>
        <fullName evidence="11">C2H2-type domain-containing protein</fullName>
    </recommendedName>
</protein>
<sequence length="845" mass="94150">MTAGRHRPQADHSRANRHRCSIAGCGKAFTRLSHLQRHSLNHSETQWVCNRCNAPFKRLDLLERHKARHTIKDSLAGGAGLGILQTRRKTISGVHMADDALSPSPSRLGSGIEESEPALRLGHPPPSSSSSSHFNAQPVGNNDDAPTGAGESIPQIAGPLLDAANMASMANIASPSVNLCELGNMYYDTSFDLVHFDVMGFTCSPPATSPGLSQIEGMGQYNGQQDMQRSSPFPYSPRSLNWAEIQSSRPAMTIEGPGNQSASGLQRSMNFTPLVNDATCLETLIQDVVLQTSDKEKAPDSHHHPRGDIALPIRKRDEIINLLAEIRPVTPEGSLVDGKTELLSLENMQDYLDLFFRYFNTSYPMVHVATLQIANTDPIFLLSMIILGQTYKNKESHQLSVCLYDALVPYILSGLMSIPIPDLSTLQAFLILECYGMYRAGPYQRENAMLIHTLLFSAIRRVSRYHVRGGIMLPNHLAHPDGGWKAFAYAEQYKRLILFVFMWDTQNVSCYSVMPNMSTHNIQVPLPCSQEIWGASTEAAWENVRKSHPEPPIFNDMVKYLVEDGDKLQCLPMDRLSLTLILHGLMSMCNDIAHFDNRSIYLNDMDQGEGSWTPWRRRMTHALETWKAKYDAYAMASFQTMGDGGTAGSNHQEESIALLALYHTAHIVMNLEIRHLQAAAGAKAIFGHIVMRADRQESAKWAENWIRTQTTVADHAAWHAAQMLREGLLNLKNWDVNGVFHYPWCLVIGTLTCWAFHHFGGETLDDRGTCSHPNGTDMQQTQSRVVMNHMVSLMASVSPTNIRRTLKKCCTHGLTIEVARYLKSVRWTAAFEAMKLLEGLSTTGS</sequence>
<keyword evidence="2" id="KW-0479">Metal-binding</keyword>
<dbReference type="GO" id="GO:0005634">
    <property type="term" value="C:nucleus"/>
    <property type="evidence" value="ECO:0007669"/>
    <property type="project" value="UniProtKB-SubCell"/>
</dbReference>
<comment type="subcellular location">
    <subcellularLocation>
        <location evidence="1">Nucleus</location>
    </subcellularLocation>
</comment>
<keyword evidence="13" id="KW-1185">Reference proteome</keyword>
<reference evidence="12" key="1">
    <citation type="journal article" date="2019" name="Beilstein J. Org. Chem.">
        <title>Nanangenines: drimane sesquiterpenoids as the dominant metabolite cohort of a novel Australian fungus, Aspergillus nanangensis.</title>
        <authorList>
            <person name="Lacey H.J."/>
            <person name="Gilchrist C.L.M."/>
            <person name="Crombie A."/>
            <person name="Kalaitzis J.A."/>
            <person name="Vuong D."/>
            <person name="Rutledge P.J."/>
            <person name="Turner P."/>
            <person name="Pitt J.I."/>
            <person name="Lacey E."/>
            <person name="Chooi Y.H."/>
            <person name="Piggott A.M."/>
        </authorList>
    </citation>
    <scope>NUCLEOTIDE SEQUENCE</scope>
    <source>
        <strain evidence="12">MST-FP2251</strain>
    </source>
</reference>
<keyword evidence="4 9" id="KW-0863">Zinc-finger</keyword>
<evidence type="ECO:0000256" key="4">
    <source>
        <dbReference type="ARBA" id="ARBA00022771"/>
    </source>
</evidence>
<name>A0AAD4CME9_ASPNN</name>
<feature type="domain" description="C2H2-type" evidence="11">
    <location>
        <begin position="18"/>
        <end position="47"/>
    </location>
</feature>
<keyword evidence="8" id="KW-0539">Nucleus</keyword>
<evidence type="ECO:0000256" key="9">
    <source>
        <dbReference type="PROSITE-ProRule" id="PRU00042"/>
    </source>
</evidence>
<accession>A0AAD4CME9</accession>
<keyword evidence="6" id="KW-0805">Transcription regulation</keyword>
<dbReference type="PROSITE" id="PS50157">
    <property type="entry name" value="ZINC_FINGER_C2H2_2"/>
    <property type="match status" value="2"/>
</dbReference>
<dbReference type="GO" id="GO:0006351">
    <property type="term" value="P:DNA-templated transcription"/>
    <property type="evidence" value="ECO:0007669"/>
    <property type="project" value="InterPro"/>
</dbReference>
<evidence type="ECO:0000256" key="7">
    <source>
        <dbReference type="ARBA" id="ARBA00023163"/>
    </source>
</evidence>
<evidence type="ECO:0000313" key="13">
    <source>
        <dbReference type="Proteomes" id="UP001194746"/>
    </source>
</evidence>
<dbReference type="CDD" id="cd12148">
    <property type="entry name" value="fungal_TF_MHR"/>
    <property type="match status" value="1"/>
</dbReference>
<dbReference type="GO" id="GO:0000978">
    <property type="term" value="F:RNA polymerase II cis-regulatory region sequence-specific DNA binding"/>
    <property type="evidence" value="ECO:0007669"/>
    <property type="project" value="InterPro"/>
</dbReference>
<dbReference type="InterPro" id="IPR051059">
    <property type="entry name" value="VerF-like"/>
</dbReference>
<proteinExistence type="predicted"/>
<evidence type="ECO:0000259" key="11">
    <source>
        <dbReference type="PROSITE" id="PS50157"/>
    </source>
</evidence>
<dbReference type="GO" id="GO:0000785">
    <property type="term" value="C:chromatin"/>
    <property type="evidence" value="ECO:0007669"/>
    <property type="project" value="TreeGrafter"/>
</dbReference>
<evidence type="ECO:0000256" key="5">
    <source>
        <dbReference type="ARBA" id="ARBA00022833"/>
    </source>
</evidence>
<feature type="region of interest" description="Disordered" evidence="10">
    <location>
        <begin position="94"/>
        <end position="154"/>
    </location>
</feature>
<evidence type="ECO:0000256" key="6">
    <source>
        <dbReference type="ARBA" id="ARBA00023015"/>
    </source>
</evidence>
<dbReference type="PANTHER" id="PTHR40626:SF18">
    <property type="entry name" value="NICOTINATE CATABOLISM CLUSTER-SPECIFIC TRANSCRIPTION FACTOR"/>
    <property type="match status" value="1"/>
</dbReference>
<dbReference type="Pfam" id="PF04082">
    <property type="entry name" value="Fungal_trans"/>
    <property type="match status" value="1"/>
</dbReference>
<dbReference type="SMART" id="SM00355">
    <property type="entry name" value="ZnF_C2H2"/>
    <property type="match status" value="2"/>
</dbReference>
<evidence type="ECO:0000256" key="3">
    <source>
        <dbReference type="ARBA" id="ARBA00022737"/>
    </source>
</evidence>
<reference evidence="12" key="2">
    <citation type="submission" date="2020-02" db="EMBL/GenBank/DDBJ databases">
        <authorList>
            <person name="Gilchrist C.L.M."/>
            <person name="Chooi Y.-H."/>
        </authorList>
    </citation>
    <scope>NUCLEOTIDE SEQUENCE</scope>
    <source>
        <strain evidence="12">MST-FP2251</strain>
    </source>
</reference>
<comment type="caution">
    <text evidence="12">The sequence shown here is derived from an EMBL/GenBank/DDBJ whole genome shotgun (WGS) entry which is preliminary data.</text>
</comment>
<dbReference type="InterPro" id="IPR007219">
    <property type="entry name" value="XnlR_reg_dom"/>
</dbReference>
<evidence type="ECO:0000256" key="8">
    <source>
        <dbReference type="ARBA" id="ARBA00023242"/>
    </source>
</evidence>
<dbReference type="InterPro" id="IPR013087">
    <property type="entry name" value="Znf_C2H2_type"/>
</dbReference>
<dbReference type="GO" id="GO:0000981">
    <property type="term" value="F:DNA-binding transcription factor activity, RNA polymerase II-specific"/>
    <property type="evidence" value="ECO:0007669"/>
    <property type="project" value="InterPro"/>
</dbReference>
<dbReference type="PANTHER" id="PTHR40626">
    <property type="entry name" value="MIP31509P"/>
    <property type="match status" value="1"/>
</dbReference>
<dbReference type="Pfam" id="PF00096">
    <property type="entry name" value="zf-C2H2"/>
    <property type="match status" value="1"/>
</dbReference>
<keyword evidence="5" id="KW-0862">Zinc</keyword>
<evidence type="ECO:0000256" key="1">
    <source>
        <dbReference type="ARBA" id="ARBA00004123"/>
    </source>
</evidence>
<evidence type="ECO:0000256" key="2">
    <source>
        <dbReference type="ARBA" id="ARBA00022723"/>
    </source>
</evidence>
<gene>
    <name evidence="12" type="ORF">FE257_008826</name>
</gene>
<dbReference type="SUPFAM" id="SSF57667">
    <property type="entry name" value="beta-beta-alpha zinc fingers"/>
    <property type="match status" value="1"/>
</dbReference>
<keyword evidence="7" id="KW-0804">Transcription</keyword>
<keyword evidence="3" id="KW-0677">Repeat</keyword>
<dbReference type="Proteomes" id="UP001194746">
    <property type="component" value="Unassembled WGS sequence"/>
</dbReference>
<feature type="domain" description="C2H2-type" evidence="11">
    <location>
        <begin position="47"/>
        <end position="74"/>
    </location>
</feature>
<evidence type="ECO:0000256" key="10">
    <source>
        <dbReference type="SAM" id="MobiDB-lite"/>
    </source>
</evidence>
<dbReference type="AlphaFoldDB" id="A0AAD4CME9"/>
<dbReference type="EMBL" id="VCAU01000049">
    <property type="protein sequence ID" value="KAF9888257.1"/>
    <property type="molecule type" value="Genomic_DNA"/>
</dbReference>
<dbReference type="GO" id="GO:0008270">
    <property type="term" value="F:zinc ion binding"/>
    <property type="evidence" value="ECO:0007669"/>
    <property type="project" value="UniProtKB-KW"/>
</dbReference>
<evidence type="ECO:0000313" key="12">
    <source>
        <dbReference type="EMBL" id="KAF9888257.1"/>
    </source>
</evidence>
<dbReference type="Gene3D" id="3.30.160.60">
    <property type="entry name" value="Classic Zinc Finger"/>
    <property type="match status" value="1"/>
</dbReference>
<dbReference type="InterPro" id="IPR036236">
    <property type="entry name" value="Znf_C2H2_sf"/>
</dbReference>
<organism evidence="12 13">
    <name type="scientific">Aspergillus nanangensis</name>
    <dbReference type="NCBI Taxonomy" id="2582783"/>
    <lineage>
        <taxon>Eukaryota</taxon>
        <taxon>Fungi</taxon>
        <taxon>Dikarya</taxon>
        <taxon>Ascomycota</taxon>
        <taxon>Pezizomycotina</taxon>
        <taxon>Eurotiomycetes</taxon>
        <taxon>Eurotiomycetidae</taxon>
        <taxon>Eurotiales</taxon>
        <taxon>Aspergillaceae</taxon>
        <taxon>Aspergillus</taxon>
        <taxon>Aspergillus subgen. Circumdati</taxon>
    </lineage>
</organism>